<dbReference type="HOGENOM" id="CLU_061941_0_0_2"/>
<feature type="active site" description="For GATase activity" evidence="1">
    <location>
        <position position="2"/>
    </location>
</feature>
<dbReference type="AlphaFoldDB" id="A0A076LAA4"/>
<accession>A0A076LAA4</accession>
<name>A0A076LAA4_9EURY</name>
<dbReference type="SUPFAM" id="SSF56235">
    <property type="entry name" value="N-terminal nucleophile aminohydrolases (Ntn hydrolases)"/>
    <property type="match status" value="1"/>
</dbReference>
<dbReference type="InterPro" id="IPR017932">
    <property type="entry name" value="GATase_2_dom"/>
</dbReference>
<dbReference type="RefSeq" id="WP_048201302.1">
    <property type="nucleotide sequence ID" value="NZ_CP009149.1"/>
</dbReference>
<dbReference type="PIRSF" id="PIRSF018774">
    <property type="entry name" value="GOGAT_lg_dom1"/>
    <property type="match status" value="1"/>
</dbReference>
<dbReference type="Proteomes" id="UP000028781">
    <property type="component" value="Chromosome"/>
</dbReference>
<dbReference type="OrthoDB" id="372195at2157"/>
<dbReference type="EMBL" id="CP009149">
    <property type="protein sequence ID" value="AIJ05101.1"/>
    <property type="molecule type" value="Genomic_DNA"/>
</dbReference>
<organism evidence="3 4">
    <name type="scientific">Methanocaldococcus bathoardescens</name>
    <dbReference type="NCBI Taxonomy" id="1301915"/>
    <lineage>
        <taxon>Archaea</taxon>
        <taxon>Methanobacteriati</taxon>
        <taxon>Methanobacteriota</taxon>
        <taxon>Methanomada group</taxon>
        <taxon>Methanococci</taxon>
        <taxon>Methanococcales</taxon>
        <taxon>Methanocaldococcaceae</taxon>
        <taxon>Methanocaldococcus</taxon>
    </lineage>
</organism>
<dbReference type="GeneID" id="24890842"/>
<gene>
    <name evidence="3" type="ORF">JH146_0250</name>
</gene>
<keyword evidence="4" id="KW-1185">Reference proteome</keyword>
<dbReference type="STRING" id="1301915.JH146_0250"/>
<dbReference type="KEGG" id="mjh:JH146_0250"/>
<sequence length="362" mass="41470">MCGIIGFMSRKKRMIKGDKIALALDSLKERGNGKGSGYVGYGIYPTKYKDCYAFHILIDNTPKFEKIKVEVENVLEQYGTIVKDEEIPTEDGIIEKTQIPWRYFYEVDEKYADREEDVVVDIVMEINDKVDGAFVISSGKDLGVFKAVGWPNEVAEFYRIDKYEGYMWLAHARYPTNTKAWWGGAHPFNLLNWSVVHNGEITSYGTNKRFVEMFGYKCRLLTDTEVVAYILDLLMRKHKIPVEYALSALAPRFWDEIDKMPEEERELHTAIRLAYGGAMLNGPFAIAVGTPHGLIFMNGDIEKDTTMFGLTDRIKLRPLIAAEKDDMIFISSEESAIRRICPDLDRVWMPDAGMPVIARPWK</sequence>
<protein>
    <recommendedName>
        <fullName evidence="2">Glutamine amidotransferase type-2 domain-containing protein</fullName>
    </recommendedName>
</protein>
<evidence type="ECO:0000259" key="2">
    <source>
        <dbReference type="PROSITE" id="PS51278"/>
    </source>
</evidence>
<feature type="domain" description="Glutamine amidotransferase type-2" evidence="2">
    <location>
        <begin position="2"/>
        <end position="362"/>
    </location>
</feature>
<proteinExistence type="predicted"/>
<reference evidence="3 4" key="1">
    <citation type="journal article" date="2015" name="Int. J. Syst. Evol. Microbiol.">
        <title>M ethanocaldococcus bathoardescens sp. nov., a hyperthermophilic methanogen isolated from a volcanically active deep-sea hydrothermal vent.</title>
        <authorList>
            <person name="Stewart L.C."/>
            <person name="Jung J.H."/>
            <person name="Kim Y.T."/>
            <person name="Kwon S.W."/>
            <person name="Park C.S."/>
            <person name="Holden J.F."/>
        </authorList>
    </citation>
    <scope>NUCLEOTIDE SEQUENCE [LARGE SCALE GENOMIC DNA]</scope>
    <source>
        <strain evidence="3 4">JH146</strain>
    </source>
</reference>
<dbReference type="PROSITE" id="PS51278">
    <property type="entry name" value="GATASE_TYPE_2"/>
    <property type="match status" value="1"/>
</dbReference>
<evidence type="ECO:0000313" key="4">
    <source>
        <dbReference type="Proteomes" id="UP000028781"/>
    </source>
</evidence>
<dbReference type="Gene3D" id="3.60.20.10">
    <property type="entry name" value="Glutamine Phosphoribosylpyrophosphate, subunit 1, domain 1"/>
    <property type="match status" value="1"/>
</dbReference>
<evidence type="ECO:0000313" key="3">
    <source>
        <dbReference type="EMBL" id="AIJ05101.1"/>
    </source>
</evidence>
<evidence type="ECO:0000256" key="1">
    <source>
        <dbReference type="PIRSR" id="PIRSR018774-1"/>
    </source>
</evidence>
<dbReference type="InterPro" id="IPR012375">
    <property type="entry name" value="Glu_synth_lsu_1"/>
</dbReference>
<dbReference type="InterPro" id="IPR029055">
    <property type="entry name" value="Ntn_hydrolases_N"/>
</dbReference>
<dbReference type="Pfam" id="PF00310">
    <property type="entry name" value="GATase_2"/>
    <property type="match status" value="1"/>
</dbReference>
<dbReference type="CDD" id="cd01907">
    <property type="entry name" value="GlxB"/>
    <property type="match status" value="1"/>
</dbReference>